<geneLocation type="plasmid" evidence="1">
    <name>pCBMA213_1</name>
</geneLocation>
<protein>
    <submittedName>
        <fullName evidence="1">Uncharacterized protein</fullName>
    </submittedName>
</protein>
<sequence length="68" mass="7575">MTRQGNSENPGEAMVRWALGDEVSDENLAEMASRMQEPVPDKSIADLVEEGRRHELKQRIKDLGAGPQ</sequence>
<reference evidence="1" key="1">
    <citation type="journal article" date="2018" name="Front. Microbiol.">
        <title>Beyond the Limits: tRNA Array Units in Mycobacterium Genomes.</title>
        <authorList>
            <person name="Morgado S.M."/>
            <person name="Vicente A.C."/>
        </authorList>
    </citation>
    <scope>NUCLEOTIDE SEQUENCE</scope>
    <source>
        <strain evidence="1">CBMA 213</strain>
        <plasmid evidence="1">pCBMA213_1</plasmid>
    </source>
</reference>
<dbReference type="AlphaFoldDB" id="A0A343VRA3"/>
<proteinExistence type="predicted"/>
<evidence type="ECO:0000313" key="1">
    <source>
        <dbReference type="EMBL" id="AVN58427.1"/>
    </source>
</evidence>
<organism evidence="1">
    <name type="scientific">Mycolicibacterium sp. CBMA 213</name>
    <dbReference type="NCBI Taxonomy" id="1968788"/>
    <lineage>
        <taxon>Bacteria</taxon>
        <taxon>Bacillati</taxon>
        <taxon>Actinomycetota</taxon>
        <taxon>Actinomycetes</taxon>
        <taxon>Mycobacteriales</taxon>
        <taxon>Mycobacteriaceae</taxon>
        <taxon>Mycolicibacterium</taxon>
    </lineage>
</organism>
<gene>
    <name evidence="1" type="ORF">B5P44_p00132</name>
</gene>
<name>A0A343VRA3_9MYCO</name>
<keyword evidence="1" id="KW-0614">Plasmid</keyword>
<dbReference type="RefSeq" id="WP_155921884.1">
    <property type="nucleotide sequence ID" value="NZ_MF600313.1"/>
</dbReference>
<accession>A0A343VRA3</accession>
<dbReference type="EMBL" id="MF600313">
    <property type="protein sequence ID" value="AVN58427.1"/>
    <property type="molecule type" value="Genomic_DNA"/>
</dbReference>